<dbReference type="Proteomes" id="UP000008366">
    <property type="component" value="Unassembled WGS sequence"/>
</dbReference>
<dbReference type="RefSeq" id="WP_006591818.1">
    <property type="nucleotide sequence ID" value="NZ_BAHD01000018.1"/>
</dbReference>
<dbReference type="InterPro" id="IPR011042">
    <property type="entry name" value="6-blade_b-propeller_TolB-like"/>
</dbReference>
<accession>K6WNC6</accession>
<organism evidence="2 3">
    <name type="scientific">Kineosphaera limosa NBRC 100340</name>
    <dbReference type="NCBI Taxonomy" id="1184609"/>
    <lineage>
        <taxon>Bacteria</taxon>
        <taxon>Bacillati</taxon>
        <taxon>Actinomycetota</taxon>
        <taxon>Actinomycetes</taxon>
        <taxon>Micrococcales</taxon>
        <taxon>Dermatophilaceae</taxon>
        <taxon>Kineosphaera</taxon>
    </lineage>
</organism>
<dbReference type="EMBL" id="BAHD01000018">
    <property type="protein sequence ID" value="GAB95286.1"/>
    <property type="molecule type" value="Genomic_DNA"/>
</dbReference>
<gene>
    <name evidence="2" type="ORF">KILIM_018_00330</name>
</gene>
<keyword evidence="1" id="KW-0472">Membrane</keyword>
<reference evidence="2 3" key="1">
    <citation type="submission" date="2012-08" db="EMBL/GenBank/DDBJ databases">
        <title>Whole genome shotgun sequence of Kineosphaera limosa NBRC 100340.</title>
        <authorList>
            <person name="Yoshida I."/>
            <person name="Isaki S."/>
            <person name="Hosoyama A."/>
            <person name="Tsuchikane K."/>
            <person name="Katsumata H."/>
            <person name="Ando Y."/>
            <person name="Ohji S."/>
            <person name="Hamada M."/>
            <person name="Tamura T."/>
            <person name="Yamazoe A."/>
            <person name="Yamazaki S."/>
            <person name="Fujita N."/>
        </authorList>
    </citation>
    <scope>NUCLEOTIDE SEQUENCE [LARGE SCALE GENOMIC DNA]</scope>
    <source>
        <strain evidence="2 3">NBRC 100340</strain>
    </source>
</reference>
<keyword evidence="1" id="KW-0812">Transmembrane</keyword>
<keyword evidence="3" id="KW-1185">Reference proteome</keyword>
<evidence type="ECO:0000256" key="1">
    <source>
        <dbReference type="SAM" id="Phobius"/>
    </source>
</evidence>
<name>K6WNC6_9MICO</name>
<comment type="caution">
    <text evidence="2">The sequence shown here is derived from an EMBL/GenBank/DDBJ whole genome shotgun (WGS) entry which is preliminary data.</text>
</comment>
<proteinExistence type="predicted"/>
<dbReference type="OrthoDB" id="262125at2"/>
<evidence type="ECO:0000313" key="2">
    <source>
        <dbReference type="EMBL" id="GAB95286.1"/>
    </source>
</evidence>
<dbReference type="AlphaFoldDB" id="K6WNC6"/>
<dbReference type="SUPFAM" id="SSF82171">
    <property type="entry name" value="DPP6 N-terminal domain-like"/>
    <property type="match status" value="1"/>
</dbReference>
<protein>
    <submittedName>
        <fullName evidence="2">Uncharacterized protein</fullName>
    </submittedName>
</protein>
<dbReference type="Gene3D" id="2.120.10.30">
    <property type="entry name" value="TolB, C-terminal domain"/>
    <property type="match status" value="1"/>
</dbReference>
<dbReference type="STRING" id="1184609.KILIM_018_00330"/>
<feature type="transmembrane region" description="Helical" evidence="1">
    <location>
        <begin position="42"/>
        <end position="61"/>
    </location>
</feature>
<evidence type="ECO:0000313" key="3">
    <source>
        <dbReference type="Proteomes" id="UP000008366"/>
    </source>
</evidence>
<sequence length="409" mass="43964">MTEPREQEARVRAAVLGLIDTIDVPPDSGEPPRRERRGRRRAMLAGVAAAVALLLLVVAIGSSRPVRDMPASSNGPTLPAELPGYRQWRLPQSWSPLPGVAMTWRFHTDHGWGPLDPPRQALLGSDLSTMRYLTGAGTPDASVVSPDGLHLASRTDEGVRLDDLTTGEHVEIPFPELIPRGDTSLTVMAWSPDSQLAYVTLRVGRAESVYEVSPAGRRQVPSLSRTWAIAPSPDGVALAVAPGLNSQEPEDVVVIDRRTGQPLFVRAGWRGLTEGLPGTPIWSLDGSELLVVRDDYPAGDPIQGKLKVTTVDVRTGARQVVESPGYDCSPLAMLSNRRMLCLSTAATTPGVPYDEAPMGLSIFDLSTGERTVVALLPDTSAGVIFLNVAADLARTWHFAMSKPWHAPAP</sequence>
<keyword evidence="1" id="KW-1133">Transmembrane helix</keyword>